<protein>
    <submittedName>
        <fullName evidence="1">Uncharacterized protein</fullName>
    </submittedName>
</protein>
<comment type="caution">
    <text evidence="1">The sequence shown here is derived from an EMBL/GenBank/DDBJ whole genome shotgun (WGS) entry which is preliminary data.</text>
</comment>
<evidence type="ECO:0000313" key="2">
    <source>
        <dbReference type="Proteomes" id="UP001066276"/>
    </source>
</evidence>
<feature type="non-terminal residue" evidence="1">
    <location>
        <position position="80"/>
    </location>
</feature>
<organism evidence="1 2">
    <name type="scientific">Pleurodeles waltl</name>
    <name type="common">Iberian ribbed newt</name>
    <dbReference type="NCBI Taxonomy" id="8319"/>
    <lineage>
        <taxon>Eukaryota</taxon>
        <taxon>Metazoa</taxon>
        <taxon>Chordata</taxon>
        <taxon>Craniata</taxon>
        <taxon>Vertebrata</taxon>
        <taxon>Euteleostomi</taxon>
        <taxon>Amphibia</taxon>
        <taxon>Batrachia</taxon>
        <taxon>Caudata</taxon>
        <taxon>Salamandroidea</taxon>
        <taxon>Salamandridae</taxon>
        <taxon>Pleurodelinae</taxon>
        <taxon>Pleurodeles</taxon>
    </lineage>
</organism>
<dbReference type="AlphaFoldDB" id="A0AAV7UAX7"/>
<reference evidence="1" key="1">
    <citation type="journal article" date="2022" name="bioRxiv">
        <title>Sequencing and chromosome-scale assembly of the giantPleurodeles waltlgenome.</title>
        <authorList>
            <person name="Brown T."/>
            <person name="Elewa A."/>
            <person name="Iarovenko S."/>
            <person name="Subramanian E."/>
            <person name="Araus A.J."/>
            <person name="Petzold A."/>
            <person name="Susuki M."/>
            <person name="Suzuki K.-i.T."/>
            <person name="Hayashi T."/>
            <person name="Toyoda A."/>
            <person name="Oliveira C."/>
            <person name="Osipova E."/>
            <person name="Leigh N.D."/>
            <person name="Simon A."/>
            <person name="Yun M.H."/>
        </authorList>
    </citation>
    <scope>NUCLEOTIDE SEQUENCE</scope>
    <source>
        <strain evidence="1">20211129_DDA</strain>
        <tissue evidence="1">Liver</tissue>
    </source>
</reference>
<proteinExistence type="predicted"/>
<gene>
    <name evidence="1" type="ORF">NDU88_002293</name>
</gene>
<dbReference type="Proteomes" id="UP001066276">
    <property type="component" value="Chromosome 3_1"/>
</dbReference>
<keyword evidence="2" id="KW-1185">Reference proteome</keyword>
<dbReference type="EMBL" id="JANPWB010000005">
    <property type="protein sequence ID" value="KAJ1185501.1"/>
    <property type="molecule type" value="Genomic_DNA"/>
</dbReference>
<sequence>MQGSDSFTPKEIPSFFLCRLKSGCLLRMHSPGKCCKAGKSFVINVAEESSLWVAALSVPGGSVAVPKARSQSKGFRGILL</sequence>
<evidence type="ECO:0000313" key="1">
    <source>
        <dbReference type="EMBL" id="KAJ1185501.1"/>
    </source>
</evidence>
<name>A0AAV7UAX7_PLEWA</name>
<accession>A0AAV7UAX7</accession>